<keyword evidence="5" id="KW-0411">Iron-sulfur</keyword>
<accession>A0A9E4N6E1</accession>
<evidence type="ECO:0000313" key="7">
    <source>
        <dbReference type="EMBL" id="MCG7948311.1"/>
    </source>
</evidence>
<dbReference type="PANTHER" id="PTHR44379:SF2">
    <property type="entry name" value="BLR6218 PROTEIN"/>
    <property type="match status" value="1"/>
</dbReference>
<keyword evidence="2" id="KW-0479">Metal-binding</keyword>
<dbReference type="InterPro" id="IPR036010">
    <property type="entry name" value="2Fe-2S_ferredoxin-like_sf"/>
</dbReference>
<dbReference type="GO" id="GO:0046872">
    <property type="term" value="F:metal ion binding"/>
    <property type="evidence" value="ECO:0007669"/>
    <property type="project" value="UniProtKB-KW"/>
</dbReference>
<dbReference type="PROSITE" id="PS51085">
    <property type="entry name" value="2FE2S_FER_2"/>
    <property type="match status" value="1"/>
</dbReference>
<gene>
    <name evidence="7" type="ORF">JAZ07_18370</name>
</gene>
<dbReference type="InterPro" id="IPR012675">
    <property type="entry name" value="Beta-grasp_dom_sf"/>
</dbReference>
<keyword evidence="3" id="KW-0560">Oxidoreductase</keyword>
<organism evidence="7 8">
    <name type="scientific">Candidatus Thiodiazotropha taylori</name>
    <dbReference type="NCBI Taxonomy" id="2792791"/>
    <lineage>
        <taxon>Bacteria</taxon>
        <taxon>Pseudomonadati</taxon>
        <taxon>Pseudomonadota</taxon>
        <taxon>Gammaproteobacteria</taxon>
        <taxon>Chromatiales</taxon>
        <taxon>Sedimenticolaceae</taxon>
        <taxon>Candidatus Thiodiazotropha</taxon>
    </lineage>
</organism>
<protein>
    <submittedName>
        <fullName evidence="7">(2Fe-2S)-binding protein</fullName>
    </submittedName>
</protein>
<dbReference type="AlphaFoldDB" id="A0A9E4N6E1"/>
<keyword evidence="1" id="KW-0001">2Fe-2S</keyword>
<evidence type="ECO:0000256" key="5">
    <source>
        <dbReference type="ARBA" id="ARBA00023014"/>
    </source>
</evidence>
<name>A0A9E4N6E1_9GAMM</name>
<keyword evidence="4" id="KW-0408">Iron</keyword>
<dbReference type="EMBL" id="JAEPCM010000672">
    <property type="protein sequence ID" value="MCG7948311.1"/>
    <property type="molecule type" value="Genomic_DNA"/>
</dbReference>
<evidence type="ECO:0000259" key="6">
    <source>
        <dbReference type="PROSITE" id="PS51085"/>
    </source>
</evidence>
<dbReference type="PROSITE" id="PS00197">
    <property type="entry name" value="2FE2S_FER_1"/>
    <property type="match status" value="1"/>
</dbReference>
<reference evidence="7" key="1">
    <citation type="journal article" date="2021" name="Proc. Natl. Acad. Sci. U.S.A.">
        <title>Global biogeography of chemosynthetic symbionts reveals both localized and globally distributed symbiont groups. .</title>
        <authorList>
            <person name="Osvatic J.T."/>
            <person name="Wilkins L.G.E."/>
            <person name="Leibrecht L."/>
            <person name="Leray M."/>
            <person name="Zauner S."/>
            <person name="Polzin J."/>
            <person name="Camacho Y."/>
            <person name="Gros O."/>
            <person name="van Gils J.A."/>
            <person name="Eisen J.A."/>
            <person name="Petersen J.M."/>
            <person name="Yuen B."/>
        </authorList>
    </citation>
    <scope>NUCLEOTIDE SEQUENCE</scope>
    <source>
        <strain evidence="7">MAGclacostrist064TRANS</strain>
    </source>
</reference>
<dbReference type="GO" id="GO:0051537">
    <property type="term" value="F:2 iron, 2 sulfur cluster binding"/>
    <property type="evidence" value="ECO:0007669"/>
    <property type="project" value="UniProtKB-KW"/>
</dbReference>
<evidence type="ECO:0000313" key="8">
    <source>
        <dbReference type="Proteomes" id="UP000886667"/>
    </source>
</evidence>
<dbReference type="InterPro" id="IPR036884">
    <property type="entry name" value="2Fe-2S-bd_dom_sf"/>
</dbReference>
<dbReference type="SUPFAM" id="SSF47741">
    <property type="entry name" value="CO dehydrogenase ISP C-domain like"/>
    <property type="match status" value="1"/>
</dbReference>
<proteinExistence type="predicted"/>
<evidence type="ECO:0000256" key="2">
    <source>
        <dbReference type="ARBA" id="ARBA00022723"/>
    </source>
</evidence>
<dbReference type="Proteomes" id="UP000886667">
    <property type="component" value="Unassembled WGS sequence"/>
</dbReference>
<feature type="domain" description="2Fe-2S ferredoxin-type" evidence="6">
    <location>
        <begin position="1"/>
        <end position="77"/>
    </location>
</feature>
<comment type="caution">
    <text evidence="7">The sequence shown here is derived from an EMBL/GenBank/DDBJ whole genome shotgun (WGS) entry which is preliminary data.</text>
</comment>
<evidence type="ECO:0000256" key="1">
    <source>
        <dbReference type="ARBA" id="ARBA00022714"/>
    </source>
</evidence>
<evidence type="ECO:0000256" key="4">
    <source>
        <dbReference type="ARBA" id="ARBA00023004"/>
    </source>
</evidence>
<dbReference type="SUPFAM" id="SSF54292">
    <property type="entry name" value="2Fe-2S ferredoxin-like"/>
    <property type="match status" value="1"/>
</dbReference>
<dbReference type="Pfam" id="PF01799">
    <property type="entry name" value="Fer2_2"/>
    <property type="match status" value="1"/>
</dbReference>
<dbReference type="InterPro" id="IPR002888">
    <property type="entry name" value="2Fe-2S-bd"/>
</dbReference>
<dbReference type="PANTHER" id="PTHR44379">
    <property type="entry name" value="OXIDOREDUCTASE WITH IRON-SULFUR SUBUNIT"/>
    <property type="match status" value="1"/>
</dbReference>
<dbReference type="Gene3D" id="1.10.150.120">
    <property type="entry name" value="[2Fe-2S]-binding domain"/>
    <property type="match status" value="1"/>
</dbReference>
<dbReference type="CDD" id="cd00207">
    <property type="entry name" value="fer2"/>
    <property type="match status" value="1"/>
</dbReference>
<dbReference type="GO" id="GO:0016491">
    <property type="term" value="F:oxidoreductase activity"/>
    <property type="evidence" value="ECO:0007669"/>
    <property type="project" value="UniProtKB-KW"/>
</dbReference>
<dbReference type="InterPro" id="IPR001041">
    <property type="entry name" value="2Fe-2S_ferredoxin-type"/>
</dbReference>
<dbReference type="InterPro" id="IPR006058">
    <property type="entry name" value="2Fe2S_fd_BS"/>
</dbReference>
<dbReference type="InterPro" id="IPR051452">
    <property type="entry name" value="Diverse_Oxidoreductases"/>
</dbReference>
<sequence length="157" mass="17030">MAVTLHVNGSANRVEAESDIPLLWVLRDQLGLTGTKYSCGIGVCGSCMVLLDSMPAKACRITAAECAGKKITTIEGLAEQADHPLLKSWLELQVPQCGYCQSGQIIMAYALLSENHDPSADEIDQAMSQILCRCGTYPRIRQAIQQASEMMRAKEPS</sequence>
<dbReference type="Pfam" id="PF00111">
    <property type="entry name" value="Fer2"/>
    <property type="match status" value="1"/>
</dbReference>
<evidence type="ECO:0000256" key="3">
    <source>
        <dbReference type="ARBA" id="ARBA00023002"/>
    </source>
</evidence>
<dbReference type="Gene3D" id="3.10.20.30">
    <property type="match status" value="1"/>
</dbReference>